<keyword evidence="3" id="KW-1185">Reference proteome</keyword>
<feature type="region of interest" description="Disordered" evidence="1">
    <location>
        <begin position="677"/>
        <end position="747"/>
    </location>
</feature>
<accession>A0A1I8MJX5</accession>
<feature type="compositionally biased region" description="Low complexity" evidence="1">
    <location>
        <begin position="695"/>
        <end position="709"/>
    </location>
</feature>
<feature type="region of interest" description="Disordered" evidence="1">
    <location>
        <begin position="219"/>
        <end position="242"/>
    </location>
</feature>
<organism evidence="2">
    <name type="scientific">Musca domestica</name>
    <name type="common">House fly</name>
    <dbReference type="NCBI Taxonomy" id="7370"/>
    <lineage>
        <taxon>Eukaryota</taxon>
        <taxon>Metazoa</taxon>
        <taxon>Ecdysozoa</taxon>
        <taxon>Arthropoda</taxon>
        <taxon>Hexapoda</taxon>
        <taxon>Insecta</taxon>
        <taxon>Pterygota</taxon>
        <taxon>Neoptera</taxon>
        <taxon>Endopterygota</taxon>
        <taxon>Diptera</taxon>
        <taxon>Brachycera</taxon>
        <taxon>Muscomorpha</taxon>
        <taxon>Muscoidea</taxon>
        <taxon>Muscidae</taxon>
        <taxon>Musca</taxon>
    </lineage>
</organism>
<reference evidence="4" key="2">
    <citation type="submission" date="2025-04" db="UniProtKB">
        <authorList>
            <consortium name="RefSeq"/>
        </authorList>
    </citation>
    <scope>IDENTIFICATION</scope>
    <source>
        <strain evidence="4">Aabys</strain>
    </source>
</reference>
<dbReference type="GO" id="GO:0003677">
    <property type="term" value="F:DNA binding"/>
    <property type="evidence" value="ECO:0007669"/>
    <property type="project" value="UniProtKB-KW"/>
</dbReference>
<keyword evidence="4" id="KW-0371">Homeobox</keyword>
<feature type="compositionally biased region" description="Basic and acidic residues" evidence="1">
    <location>
        <begin position="26"/>
        <end position="54"/>
    </location>
</feature>
<feature type="compositionally biased region" description="Basic and acidic residues" evidence="1">
    <location>
        <begin position="66"/>
        <end position="110"/>
    </location>
</feature>
<dbReference type="RefSeq" id="XP_011295392.1">
    <property type="nucleotide sequence ID" value="XM_011297090.2"/>
</dbReference>
<dbReference type="VEuPathDB" id="VectorBase:MDOA005701"/>
<keyword evidence="4" id="KW-0238">DNA-binding</keyword>
<dbReference type="EnsemblMetazoa" id="MDOA005701-RB">
    <property type="protein sequence ID" value="MDOA005701-PB"/>
    <property type="gene ID" value="MDOA005701"/>
</dbReference>
<reference evidence="2" key="1">
    <citation type="submission" date="2020-05" db="UniProtKB">
        <authorList>
            <consortium name="EnsemblMetazoa"/>
        </authorList>
    </citation>
    <scope>IDENTIFICATION</scope>
    <source>
        <strain evidence="2">Aabys</strain>
    </source>
</reference>
<feature type="compositionally biased region" description="Polar residues" evidence="1">
    <location>
        <begin position="432"/>
        <end position="454"/>
    </location>
</feature>
<evidence type="ECO:0000313" key="4">
    <source>
        <dbReference type="RefSeq" id="XP_011295392.1"/>
    </source>
</evidence>
<dbReference type="KEGG" id="mde:101889512"/>
<sequence>MGGRHNYSDKNKSSYDRSRHHHYHHAEHDERNRRHYDRDSDRDRYHKSSRDSSEHKHHHTSYKRRAHDEYDHHAKRPRYDRYEEHHESNRKSKEFIERKDFKKSLMENRTKNSNAFQAKSSNIPSPYAHLPPSPPRLKRPTQPISLNMTAESADIGSDFAPKKENTIEKTADSHETNSTKNQVADSSSYVGNIEELEHRKEMKKVTSTYHGHHQNAYAQNKHTGTHEANEPSKDITVSKNENTGKIQALSSETLLSNTEKLNRSSQVPIKNKSQTHCIENTTEKDSHKYTGNVVSKWSKTFDKLKTNDGRVQSNITQNEENKIKNKTAGNESCNKNTGILKGPFTTSTSGSNTFKTAFMANSPPIQDKGPKENQFFKNTDFSKQAPINSNSCMQQLHHEKDSTNRDNYENNDSKKNTGKINERNLKYDNKDNPNMNIQPQENNENTGNFAQPHTSRQSQYLKNTGYSNHIHKISNLCTQQLQDDGEKTNRNNKDFKKNTGKIIEATIESNLKYTNKVNPNIDIQALENNGKQHNENTGKFSHTNILNKVAPPYVNKAQYDDGKNSNSKSDTSNFNAHNKNTGNFCKKASGKSTSQCRITQAESQENMCNKSPFDSSLNPDPGVVKQNTGNFPPNVNKFNGPPPSLLFSTKQINEGNPNSNLNKNTGIAHMHRYEKPDGPMSQTSSEINQNDTNDARNSANNFNSNFSKNTGIPPISYNDKPGGSMNQSPSKLHQYASNKGNMANNSPNIGNFIPPNMRFDKPPPVYGLPKMSNEENPFKNQFGNFQNQQNTSINPRNFPPNFTQPPPTLVGNMEFRHYQEKNATNSNRNNFENRINQNNGNYTGFYKRPPAFGNNTQNTGINYRNLKGNQNNGNFTGNVVRQNIGNFSQNSHEYNFPSPHGYNAHITSQPHRYDENNPRIVEINKNTGNLSNNNNICNAPAPYNHNRGHNMPATQSPNEMNKHFTNNTGNMNNNKNTGNRMENNNNNNWEQTTNQIRSSNEIANRFDKNLKNTGDFYKENIRLEDNKSSSYEANKNTGNNDICGNKPNNGPPEVMGSFEKENTSLPTMSNQNPFDDKLLQAVQFDVTVPPPPLNGNENGKYSKNIQFGMRRRTNIRLVDHKMDRHFGIKKQFSKFGNKEITKYPVRRGFNTQQIAKSNDNRFQINPSFGGNQRFYEDINPAPPVENVNPANNIEQNNNNGGQQLRQNHQRYSNHNPRMKPFDNRNGRPPFKYQHLQKPLPGIGKFNQRGFINRAPSVRGRLVQRGNRKPIPLLKSSLKHNFQRKLSRAVIGVQNKYAKKLIKSKLNTTKTEKKKSKKTKLKPKDTCPDQETAGDDHIDINKQVFGDFKPIQVNGKKPAKGHLKPDPEEYWKQWWSLYGYVEHSIAPVDRNDPTVASVLDFLLTPNDKEFRKRKRVLLTMGVAKILKHIRINETDYALRDIFNVLKYRHQLEDSKFQQYLSAKEMQRLEMVLKNARKKTRRAFFYQSMICRWHFSTQIVQRAESGEQLKVGHARKLLANKVFLYFVCESIQELKKLINEDWPGFEEYYNSLQST</sequence>
<feature type="compositionally biased region" description="Basic and acidic residues" evidence="1">
    <location>
        <begin position="224"/>
        <end position="233"/>
    </location>
</feature>
<feature type="region of interest" description="Disordered" evidence="1">
    <location>
        <begin position="394"/>
        <end position="454"/>
    </location>
</feature>
<feature type="region of interest" description="Disordered" evidence="1">
    <location>
        <begin position="1"/>
        <end position="142"/>
    </location>
</feature>
<feature type="region of interest" description="Disordered" evidence="1">
    <location>
        <begin position="1307"/>
        <end position="1334"/>
    </location>
</feature>
<name>A0A1I8MJX5_MUSDO</name>
<feature type="region of interest" description="Disordered" evidence="1">
    <location>
        <begin position="961"/>
        <end position="991"/>
    </location>
</feature>
<dbReference type="OrthoDB" id="5135119at2759"/>
<feature type="compositionally biased region" description="Low complexity" evidence="1">
    <location>
        <begin position="965"/>
        <end position="991"/>
    </location>
</feature>
<feature type="compositionally biased region" description="Polar residues" evidence="1">
    <location>
        <begin position="724"/>
        <end position="747"/>
    </location>
</feature>
<feature type="compositionally biased region" description="Basic residues" evidence="1">
    <location>
        <begin position="1311"/>
        <end position="1320"/>
    </location>
</feature>
<feature type="compositionally biased region" description="Basic and acidic residues" evidence="1">
    <location>
        <begin position="1"/>
        <end position="17"/>
    </location>
</feature>
<gene>
    <name evidence="2" type="primary">101889512</name>
    <name evidence="4" type="synonym">LOC101889512</name>
</gene>
<dbReference type="Proteomes" id="UP001652621">
    <property type="component" value="Unplaced"/>
</dbReference>
<feature type="compositionally biased region" description="Basic and acidic residues" evidence="1">
    <location>
        <begin position="396"/>
        <end position="431"/>
    </location>
</feature>
<feature type="compositionally biased region" description="Basic residues" evidence="1">
    <location>
        <begin position="55"/>
        <end position="65"/>
    </location>
</feature>
<dbReference type="VEuPathDB" id="VectorBase:MDOMA2_002120"/>
<feature type="compositionally biased region" description="Polar residues" evidence="1">
    <location>
        <begin position="564"/>
        <end position="583"/>
    </location>
</feature>
<evidence type="ECO:0000313" key="3">
    <source>
        <dbReference type="Proteomes" id="UP001652621"/>
    </source>
</evidence>
<evidence type="ECO:0000313" key="2">
    <source>
        <dbReference type="EnsemblMetazoa" id="MDOA005701-PB"/>
    </source>
</evidence>
<protein>
    <submittedName>
        <fullName evidence="4">Homeobox protein 2</fullName>
    </submittedName>
</protein>
<evidence type="ECO:0000256" key="1">
    <source>
        <dbReference type="SAM" id="MobiDB-lite"/>
    </source>
</evidence>
<dbReference type="GeneID" id="101889512"/>
<feature type="compositionally biased region" description="Polar residues" evidence="1">
    <location>
        <begin position="111"/>
        <end position="123"/>
    </location>
</feature>
<feature type="region of interest" description="Disordered" evidence="1">
    <location>
        <begin position="555"/>
        <end position="592"/>
    </location>
</feature>
<proteinExistence type="predicted"/>
<feature type="compositionally biased region" description="Polar residues" evidence="1">
    <location>
        <begin position="680"/>
        <end position="692"/>
    </location>
</feature>